<dbReference type="Proteomes" id="UP000233551">
    <property type="component" value="Unassembled WGS sequence"/>
</dbReference>
<evidence type="ECO:0000313" key="3">
    <source>
        <dbReference type="Proteomes" id="UP000233551"/>
    </source>
</evidence>
<feature type="compositionally biased region" description="Basic and acidic residues" evidence="1">
    <location>
        <begin position="264"/>
        <end position="273"/>
    </location>
</feature>
<dbReference type="AlphaFoldDB" id="A0A2I0KXY1"/>
<comment type="caution">
    <text evidence="2">The sequence shown here is derived from an EMBL/GenBank/DDBJ whole genome shotgun (WGS) entry which is preliminary data.</text>
</comment>
<proteinExistence type="predicted"/>
<gene>
    <name evidence="2" type="ORF">CRG98_006398</name>
</gene>
<dbReference type="EMBL" id="PGOL01000282">
    <property type="protein sequence ID" value="PKI73200.1"/>
    <property type="molecule type" value="Genomic_DNA"/>
</dbReference>
<feature type="region of interest" description="Disordered" evidence="1">
    <location>
        <begin position="264"/>
        <end position="283"/>
    </location>
</feature>
<protein>
    <submittedName>
        <fullName evidence="2">Uncharacterized protein</fullName>
    </submittedName>
</protein>
<reference evidence="2 3" key="1">
    <citation type="submission" date="2017-11" db="EMBL/GenBank/DDBJ databases">
        <title>De-novo sequencing of pomegranate (Punica granatum L.) genome.</title>
        <authorList>
            <person name="Akparov Z."/>
            <person name="Amiraslanov A."/>
            <person name="Hajiyeva S."/>
            <person name="Abbasov M."/>
            <person name="Kaur K."/>
            <person name="Hamwieh A."/>
            <person name="Solovyev V."/>
            <person name="Salamov A."/>
            <person name="Braich B."/>
            <person name="Kosarev P."/>
            <person name="Mahmoud A."/>
            <person name="Hajiyev E."/>
            <person name="Babayeva S."/>
            <person name="Izzatullayeva V."/>
            <person name="Mammadov A."/>
            <person name="Mammadov A."/>
            <person name="Sharifova S."/>
            <person name="Ojaghi J."/>
            <person name="Eynullazada K."/>
            <person name="Bayramov B."/>
            <person name="Abdulazimova A."/>
            <person name="Shahmuradov I."/>
        </authorList>
    </citation>
    <scope>NUCLEOTIDE SEQUENCE [LARGE SCALE GENOMIC DNA]</scope>
    <source>
        <strain evidence="3">cv. AG2017</strain>
        <tissue evidence="2">Leaf</tissue>
    </source>
</reference>
<sequence length="283" mass="31664">MCLICQKPGSPLGGYLLSCRKRALLLRNDCALPEASSAAWAVMLSPARSSPKVGVLYYETRALRQSAYMGLVLGGLDARPPGAPAVLNCLDGVFSYLLCLKKVPSWTVEWYWRTDWGSCWNRKPGHFRLGISCPHDLGFVLCPVSLFETPRLWIVEAALWPGLSWCLLWRRPGLDANDQERSNVTCWSDPLWRPWGELQPGRPQCTSLADVVLARTSAEDAPVYIACRGCVGVNFNWGCPSLCKGYLRVEPLLRQSIREEAREEFSERREPMHHSSPVTGVSL</sequence>
<organism evidence="2 3">
    <name type="scientific">Punica granatum</name>
    <name type="common">Pomegranate</name>
    <dbReference type="NCBI Taxonomy" id="22663"/>
    <lineage>
        <taxon>Eukaryota</taxon>
        <taxon>Viridiplantae</taxon>
        <taxon>Streptophyta</taxon>
        <taxon>Embryophyta</taxon>
        <taxon>Tracheophyta</taxon>
        <taxon>Spermatophyta</taxon>
        <taxon>Magnoliopsida</taxon>
        <taxon>eudicotyledons</taxon>
        <taxon>Gunneridae</taxon>
        <taxon>Pentapetalae</taxon>
        <taxon>rosids</taxon>
        <taxon>malvids</taxon>
        <taxon>Myrtales</taxon>
        <taxon>Lythraceae</taxon>
        <taxon>Punica</taxon>
    </lineage>
</organism>
<name>A0A2I0KXY1_PUNGR</name>
<evidence type="ECO:0000256" key="1">
    <source>
        <dbReference type="SAM" id="MobiDB-lite"/>
    </source>
</evidence>
<accession>A0A2I0KXY1</accession>
<keyword evidence="3" id="KW-1185">Reference proteome</keyword>
<evidence type="ECO:0000313" key="2">
    <source>
        <dbReference type="EMBL" id="PKI73200.1"/>
    </source>
</evidence>